<dbReference type="GO" id="GO:0004331">
    <property type="term" value="F:fructose-2,6-bisphosphate 2-phosphatase activity"/>
    <property type="evidence" value="ECO:0007669"/>
    <property type="project" value="TreeGrafter"/>
</dbReference>
<dbReference type="CDD" id="cd07067">
    <property type="entry name" value="HP_PGM_like"/>
    <property type="match status" value="1"/>
</dbReference>
<gene>
    <name evidence="3" type="ORF">BN946_scf185014.g88</name>
</gene>
<dbReference type="PROSITE" id="PS00175">
    <property type="entry name" value="PG_MUTASE"/>
    <property type="match status" value="1"/>
</dbReference>
<dbReference type="InterPro" id="IPR029033">
    <property type="entry name" value="His_PPase_superfam"/>
</dbReference>
<sequence length="576" mass="63765">MEWPTVLDPTILQNYSQSITRTARSPPWVPGAFAVSDARYVPTDSKVQVRGLTLVMDLAVPPWSGYGKSMLSLAPVWIYIYRDVHQFAANLVPPTNCMAIPRYSTELDRQGFTAVTVVARVCLIMSDILVLSVTWTKTYGIVRLTREHGVDKSLSVSKVLLRDGSTYFTVWTILNSLHIAGTYAQVRSQLVSLTVRISSDSPAQSIQYLTTFTEAFTSILVSRFILNLREVASGPCPADEDDPASDAYWNHLLESWHVTDRFPATSIDVKSLLGPLGAPLHHSFGSSYASEDSDEWPDPSRKDMTVVAKVYIVRHGETEENRRGIIQGQLDTPLNAAGVRQAELAADALANVPFGAAYSSDLQRARKTAEIILERHPGVRLETTEALRERVGRERRVREHTLMSSTLHLRCFSVTLAQYMGDWEGGSIADRGSPPANLEPMTDFMTRSLNWWNATISRHVQRRAAQLKAALSRSQQPSAVASADVVEMSEDDQDGRRFEPVHILVVSHGGLIGTLVTNLVGSRKVEVAEGVEITRCFNASISVIDIEENGKGMLVSYADTTHLNMELVQENADIQQ</sequence>
<feature type="binding site" evidence="2">
    <location>
        <position position="364"/>
    </location>
    <ligand>
        <name>substrate</name>
    </ligand>
</feature>
<feature type="binding site" evidence="2">
    <location>
        <begin position="314"/>
        <end position="321"/>
    </location>
    <ligand>
        <name>substrate</name>
    </ligand>
</feature>
<protein>
    <submittedName>
        <fullName evidence="3">Uncharacterized protein</fullName>
    </submittedName>
</protein>
<keyword evidence="4" id="KW-1185">Reference proteome</keyword>
<dbReference type="STRING" id="5643.A0A060SMG4"/>
<dbReference type="PANTHER" id="PTHR46517">
    <property type="entry name" value="FRUCTOSE-2,6-BISPHOSPHATASE TIGAR"/>
    <property type="match status" value="1"/>
</dbReference>
<dbReference type="EMBL" id="CCBP010000122">
    <property type="protein sequence ID" value="CDO73618.1"/>
    <property type="molecule type" value="Genomic_DNA"/>
</dbReference>
<dbReference type="OrthoDB" id="354304at2759"/>
<dbReference type="InterPro" id="IPR013078">
    <property type="entry name" value="His_Pase_superF_clade-1"/>
</dbReference>
<keyword evidence="1" id="KW-0378">Hydrolase</keyword>
<organism evidence="3 4">
    <name type="scientific">Pycnoporus cinnabarinus</name>
    <name type="common">Cinnabar-red polypore</name>
    <name type="synonym">Trametes cinnabarina</name>
    <dbReference type="NCBI Taxonomy" id="5643"/>
    <lineage>
        <taxon>Eukaryota</taxon>
        <taxon>Fungi</taxon>
        <taxon>Dikarya</taxon>
        <taxon>Basidiomycota</taxon>
        <taxon>Agaricomycotina</taxon>
        <taxon>Agaricomycetes</taxon>
        <taxon>Polyporales</taxon>
        <taxon>Polyporaceae</taxon>
        <taxon>Trametes</taxon>
    </lineage>
</organism>
<dbReference type="Proteomes" id="UP000029665">
    <property type="component" value="Unassembled WGS sequence"/>
</dbReference>
<dbReference type="GO" id="GO:0043456">
    <property type="term" value="P:regulation of pentose-phosphate shunt"/>
    <property type="evidence" value="ECO:0007669"/>
    <property type="project" value="TreeGrafter"/>
</dbReference>
<dbReference type="HOGENOM" id="CLU_473374_0_0_1"/>
<reference evidence="3" key="1">
    <citation type="submission" date="2014-01" db="EMBL/GenBank/DDBJ databases">
        <title>The genome of the white-rot fungus Pycnoporus cinnabarinus: a basidiomycete model with a versatile arsenal for lignocellulosic biomass breakdown.</title>
        <authorList>
            <person name="Levasseur A."/>
            <person name="Lomascolo A."/>
            <person name="Ruiz-Duenas F.J."/>
            <person name="Uzan E."/>
            <person name="Piumi F."/>
            <person name="Kues U."/>
            <person name="Ram A.F.J."/>
            <person name="Murat C."/>
            <person name="Haon M."/>
            <person name="Benoit I."/>
            <person name="Arfi Y."/>
            <person name="Chevret D."/>
            <person name="Drula E."/>
            <person name="Kwon M.J."/>
            <person name="Gouret P."/>
            <person name="Lesage-Meessen L."/>
            <person name="Lombard V."/>
            <person name="Mariette J."/>
            <person name="Noirot C."/>
            <person name="Park J."/>
            <person name="Patyshakuliyeva A."/>
            <person name="Wieneger R.A.B."/>
            <person name="Wosten H.A.B."/>
            <person name="Martin F."/>
            <person name="Coutinho P.M."/>
            <person name="de Vries R."/>
            <person name="Martinez A.T."/>
            <person name="Klopp C."/>
            <person name="Pontarotti P."/>
            <person name="Henrissat B."/>
            <person name="Record E."/>
        </authorList>
    </citation>
    <scope>NUCLEOTIDE SEQUENCE [LARGE SCALE GENOMIC DNA]</scope>
    <source>
        <strain evidence="3">BRFM137</strain>
    </source>
</reference>
<evidence type="ECO:0000313" key="3">
    <source>
        <dbReference type="EMBL" id="CDO73618.1"/>
    </source>
</evidence>
<dbReference type="Gene3D" id="3.40.50.1240">
    <property type="entry name" value="Phosphoglycerate mutase-like"/>
    <property type="match status" value="1"/>
</dbReference>
<evidence type="ECO:0000256" key="2">
    <source>
        <dbReference type="PIRSR" id="PIRSR613078-2"/>
    </source>
</evidence>
<accession>A0A060SMG4</accession>
<dbReference type="AlphaFoldDB" id="A0A060SMG4"/>
<name>A0A060SMG4_PYCCI</name>
<dbReference type="Pfam" id="PF00300">
    <property type="entry name" value="His_Phos_1"/>
    <property type="match status" value="1"/>
</dbReference>
<dbReference type="InterPro" id="IPR051695">
    <property type="entry name" value="Phosphoglycerate_Mutase"/>
</dbReference>
<dbReference type="SMART" id="SM00855">
    <property type="entry name" value="PGAM"/>
    <property type="match status" value="1"/>
</dbReference>
<evidence type="ECO:0000256" key="1">
    <source>
        <dbReference type="ARBA" id="ARBA00022801"/>
    </source>
</evidence>
<dbReference type="GO" id="GO:0005829">
    <property type="term" value="C:cytosol"/>
    <property type="evidence" value="ECO:0007669"/>
    <property type="project" value="TreeGrafter"/>
</dbReference>
<dbReference type="InterPro" id="IPR001345">
    <property type="entry name" value="PG/BPGM_mutase_AS"/>
</dbReference>
<comment type="caution">
    <text evidence="3">The sequence shown here is derived from an EMBL/GenBank/DDBJ whole genome shotgun (WGS) entry which is preliminary data.</text>
</comment>
<dbReference type="GO" id="GO:0045820">
    <property type="term" value="P:negative regulation of glycolytic process"/>
    <property type="evidence" value="ECO:0007669"/>
    <property type="project" value="TreeGrafter"/>
</dbReference>
<dbReference type="PANTHER" id="PTHR46517:SF1">
    <property type="entry name" value="FRUCTOSE-2,6-BISPHOSPHATASE TIGAR"/>
    <property type="match status" value="1"/>
</dbReference>
<dbReference type="SUPFAM" id="SSF53254">
    <property type="entry name" value="Phosphoglycerate mutase-like"/>
    <property type="match status" value="1"/>
</dbReference>
<proteinExistence type="predicted"/>
<evidence type="ECO:0000313" key="4">
    <source>
        <dbReference type="Proteomes" id="UP000029665"/>
    </source>
</evidence>